<reference evidence="3" key="1">
    <citation type="journal article" date="2019" name="Int. J. Syst. Evol. Microbiol.">
        <title>The Global Catalogue of Microorganisms (GCM) 10K type strain sequencing project: providing services to taxonomists for standard genome sequencing and annotation.</title>
        <authorList>
            <consortium name="The Broad Institute Genomics Platform"/>
            <consortium name="The Broad Institute Genome Sequencing Center for Infectious Disease"/>
            <person name="Wu L."/>
            <person name="Ma J."/>
        </authorList>
    </citation>
    <scope>NUCLEOTIDE SEQUENCE [LARGE SCALE GENOMIC DNA]</scope>
    <source>
        <strain evidence="3">KCTC 42248</strain>
    </source>
</reference>
<dbReference type="InterPro" id="IPR007607">
    <property type="entry name" value="BacA/B"/>
</dbReference>
<protein>
    <submittedName>
        <fullName evidence="2">Polymer-forming cytoskeletal protein</fullName>
    </submittedName>
</protein>
<dbReference type="EMBL" id="JBHUMA010000004">
    <property type="protein sequence ID" value="MFD2598008.1"/>
    <property type="molecule type" value="Genomic_DNA"/>
</dbReference>
<evidence type="ECO:0000313" key="2">
    <source>
        <dbReference type="EMBL" id="MFD2598008.1"/>
    </source>
</evidence>
<dbReference type="Pfam" id="PF04519">
    <property type="entry name" value="Bactofilin"/>
    <property type="match status" value="1"/>
</dbReference>
<name>A0ABW5NH74_9SPHI</name>
<dbReference type="PANTHER" id="PTHR35024">
    <property type="entry name" value="HYPOTHETICAL CYTOSOLIC PROTEIN"/>
    <property type="match status" value="1"/>
</dbReference>
<gene>
    <name evidence="2" type="ORF">ACFSQ3_03505</name>
</gene>
<sequence>MFAAKKDKIRKLHRSEELSIETVIAQDISIEGHLIGKESLRIDGKIKGFIRTAKGVIVGESAYVEGDVTCETLIVYGHIVGNVRCKTLLLKSVGTINGDMVVERFNVDMGGKLVGGVDVVTANEPKLLESKVS</sequence>
<dbReference type="PANTHER" id="PTHR35024:SF4">
    <property type="entry name" value="POLYMER-FORMING CYTOSKELETAL PROTEIN"/>
    <property type="match status" value="1"/>
</dbReference>
<dbReference type="Proteomes" id="UP001597393">
    <property type="component" value="Unassembled WGS sequence"/>
</dbReference>
<keyword evidence="3" id="KW-1185">Reference proteome</keyword>
<evidence type="ECO:0000256" key="1">
    <source>
        <dbReference type="ARBA" id="ARBA00044755"/>
    </source>
</evidence>
<organism evidence="2 3">
    <name type="scientific">Sphingobacterium corticis</name>
    <dbReference type="NCBI Taxonomy" id="1812823"/>
    <lineage>
        <taxon>Bacteria</taxon>
        <taxon>Pseudomonadati</taxon>
        <taxon>Bacteroidota</taxon>
        <taxon>Sphingobacteriia</taxon>
        <taxon>Sphingobacteriales</taxon>
        <taxon>Sphingobacteriaceae</taxon>
        <taxon>Sphingobacterium</taxon>
    </lineage>
</organism>
<evidence type="ECO:0000313" key="3">
    <source>
        <dbReference type="Proteomes" id="UP001597393"/>
    </source>
</evidence>
<proteinExistence type="inferred from homology"/>
<comment type="caution">
    <text evidence="2">The sequence shown here is derived from an EMBL/GenBank/DDBJ whole genome shotgun (WGS) entry which is preliminary data.</text>
</comment>
<comment type="similarity">
    <text evidence="1">Belongs to the bactofilin family.</text>
</comment>
<dbReference type="RefSeq" id="WP_380867513.1">
    <property type="nucleotide sequence ID" value="NZ_JBHUMA010000004.1"/>
</dbReference>
<accession>A0ABW5NH74</accession>